<name>A0A4Y2B849_ARAVE</name>
<keyword evidence="2" id="KW-1185">Reference proteome</keyword>
<dbReference type="EMBL" id="BGPR01000060">
    <property type="protein sequence ID" value="GBL88522.1"/>
    <property type="molecule type" value="Genomic_DNA"/>
</dbReference>
<organism evidence="1 2">
    <name type="scientific">Araneus ventricosus</name>
    <name type="common">Orbweaver spider</name>
    <name type="synonym">Epeira ventricosa</name>
    <dbReference type="NCBI Taxonomy" id="182803"/>
    <lineage>
        <taxon>Eukaryota</taxon>
        <taxon>Metazoa</taxon>
        <taxon>Ecdysozoa</taxon>
        <taxon>Arthropoda</taxon>
        <taxon>Chelicerata</taxon>
        <taxon>Arachnida</taxon>
        <taxon>Araneae</taxon>
        <taxon>Araneomorphae</taxon>
        <taxon>Entelegynae</taxon>
        <taxon>Araneoidea</taxon>
        <taxon>Araneidae</taxon>
        <taxon>Araneus</taxon>
    </lineage>
</organism>
<sequence length="97" mass="11038">MPQKKIRLSSMSMQRTTTSDPLLSKYDFTWLQRPQLKWAGPSVSELKGTSHGCRKLFVTLMLWQHGLRKALSVATGQTKKKLVRSSEVIYPLQAFTA</sequence>
<protein>
    <submittedName>
        <fullName evidence="1">Uncharacterized protein</fullName>
    </submittedName>
</protein>
<evidence type="ECO:0000313" key="2">
    <source>
        <dbReference type="Proteomes" id="UP000499080"/>
    </source>
</evidence>
<gene>
    <name evidence="1" type="ORF">AVEN_159107_1</name>
</gene>
<evidence type="ECO:0000313" key="1">
    <source>
        <dbReference type="EMBL" id="GBL88522.1"/>
    </source>
</evidence>
<dbReference type="AlphaFoldDB" id="A0A4Y2B849"/>
<accession>A0A4Y2B849</accession>
<dbReference type="Proteomes" id="UP000499080">
    <property type="component" value="Unassembled WGS sequence"/>
</dbReference>
<reference evidence="1 2" key="1">
    <citation type="journal article" date="2019" name="Sci. Rep.">
        <title>Orb-weaving spider Araneus ventricosus genome elucidates the spidroin gene catalogue.</title>
        <authorList>
            <person name="Kono N."/>
            <person name="Nakamura H."/>
            <person name="Ohtoshi R."/>
            <person name="Moran D.A.P."/>
            <person name="Shinohara A."/>
            <person name="Yoshida Y."/>
            <person name="Fujiwara M."/>
            <person name="Mori M."/>
            <person name="Tomita M."/>
            <person name="Arakawa K."/>
        </authorList>
    </citation>
    <scope>NUCLEOTIDE SEQUENCE [LARGE SCALE GENOMIC DNA]</scope>
</reference>
<proteinExistence type="predicted"/>
<comment type="caution">
    <text evidence="1">The sequence shown here is derived from an EMBL/GenBank/DDBJ whole genome shotgun (WGS) entry which is preliminary data.</text>
</comment>